<keyword evidence="5" id="KW-0680">Restriction system</keyword>
<evidence type="ECO:0000256" key="2">
    <source>
        <dbReference type="ARBA" id="ARBA00022603"/>
    </source>
</evidence>
<dbReference type="PANTHER" id="PTHR42933">
    <property type="entry name" value="SLR6095 PROTEIN"/>
    <property type="match status" value="1"/>
</dbReference>
<dbReference type="PROSITE" id="PS00092">
    <property type="entry name" value="N6_MTASE"/>
    <property type="match status" value="1"/>
</dbReference>
<dbReference type="GO" id="GO:0008170">
    <property type="term" value="F:N-methyltransferase activity"/>
    <property type="evidence" value="ECO:0007669"/>
    <property type="project" value="InterPro"/>
</dbReference>
<evidence type="ECO:0000256" key="7">
    <source>
        <dbReference type="ARBA" id="ARBA00047942"/>
    </source>
</evidence>
<accession>A0A8S5LDP6</accession>
<keyword evidence="4" id="KW-0949">S-adenosyl-L-methionine</keyword>
<dbReference type="Pfam" id="PF02384">
    <property type="entry name" value="N6_Mtase"/>
    <property type="match status" value="1"/>
</dbReference>
<evidence type="ECO:0000256" key="1">
    <source>
        <dbReference type="ARBA" id="ARBA00011900"/>
    </source>
</evidence>
<evidence type="ECO:0000256" key="5">
    <source>
        <dbReference type="ARBA" id="ARBA00022747"/>
    </source>
</evidence>
<evidence type="ECO:0000313" key="9">
    <source>
        <dbReference type="EMBL" id="DAD68141.1"/>
    </source>
</evidence>
<dbReference type="GO" id="GO:0009007">
    <property type="term" value="F:site-specific DNA-methyltransferase (adenine-specific) activity"/>
    <property type="evidence" value="ECO:0007669"/>
    <property type="project" value="UniProtKB-EC"/>
</dbReference>
<dbReference type="SUPFAM" id="SSF116734">
    <property type="entry name" value="DNA methylase specificity domain"/>
    <property type="match status" value="1"/>
</dbReference>
<dbReference type="InterPro" id="IPR044946">
    <property type="entry name" value="Restrct_endonuc_typeI_TRD_sf"/>
</dbReference>
<dbReference type="InterPro" id="IPR029063">
    <property type="entry name" value="SAM-dependent_MTases_sf"/>
</dbReference>
<evidence type="ECO:0000259" key="8">
    <source>
        <dbReference type="Pfam" id="PF02384"/>
    </source>
</evidence>
<keyword evidence="6" id="KW-0238">DNA-binding</keyword>
<proteinExistence type="predicted"/>
<dbReference type="PRINTS" id="PR00507">
    <property type="entry name" value="N12N6MTFRASE"/>
</dbReference>
<reference evidence="9" key="1">
    <citation type="journal article" date="2021" name="Proc. Natl. Acad. Sci. U.S.A.">
        <title>A Catalog of Tens of Thousands of Viruses from Human Metagenomes Reveals Hidden Associations with Chronic Diseases.</title>
        <authorList>
            <person name="Tisza M.J."/>
            <person name="Buck C.B."/>
        </authorList>
    </citation>
    <scope>NUCLEOTIDE SEQUENCE</scope>
    <source>
        <strain evidence="9">CtkL423</strain>
    </source>
</reference>
<dbReference type="InterPro" id="IPR002052">
    <property type="entry name" value="DNA_methylase_N6_adenine_CS"/>
</dbReference>
<dbReference type="GO" id="GO:0003677">
    <property type="term" value="F:DNA binding"/>
    <property type="evidence" value="ECO:0007669"/>
    <property type="project" value="UniProtKB-KW"/>
</dbReference>
<sequence>MNAGVDYKLFYEILLNLREDFHSYGRIDDSNMKLDEIIKLVMLSYHKALHGERFSLFLVRDYAKNVLHDDNAIAAALRELFDETIEYTLFKNIDGTSIFGANPSLNIQPSENIFAERLISEIEKIDFLHLVKEKTDKNFDILNECFGHFVRENFRNNKEDAQYMTPAEITLPILSVIFSDFERENYFSNMDLSSFTVMDPTCGVGTLIVESARRYIEYLQDHGADENCINRFLANSVVGQDKVDRMVRFSKINTLLLGANSQNIYIGNSISENTVIDSMAGKVDFIFTNPPFGAEYICSDLNERNFCYLNQLPRHDSTLYSEALMLLKCLHLLKPNGKLAIVLPDGIFSSKGLNGAIREYLLKNYTVNAVFEMPVVTFAQAGTRTKTSILYISNTKPKQNQQIVMGICDDIGYVVKERNGVPVKIKKGTNQMPIIAEKYNERHPVSKIISSSPSVTSILKSELIDDVLNPTFYRADRLEMLNILESSNLDGYEMRSLTDLVRFETIGRKNKNADEKTKHISVLHINADCTINFQQVQEFAPISKGRLCKEGDILFSKINPRIPRMTVVPQYDDELVCSNEFEIMRPCNDVGAYAICLILKTPYVVRQIENLTSGTSSSHSRIKREQLGEIQIPYPTSNEKKNLFKELNEKIRIAFEQKYNADGILQKQLQSLSDIL</sequence>
<dbReference type="PANTHER" id="PTHR42933:SF3">
    <property type="entry name" value="TYPE I RESTRICTION ENZYME MJAVIII METHYLASE SUBUNIT"/>
    <property type="match status" value="1"/>
</dbReference>
<protein>
    <recommendedName>
        <fullName evidence="1">site-specific DNA-methyltransferase (adenine-specific)</fullName>
        <ecNumber evidence="1">2.1.1.72</ecNumber>
    </recommendedName>
</protein>
<name>A0A8S5LDP6_9CAUD</name>
<feature type="domain" description="DNA methylase adenine-specific" evidence="8">
    <location>
        <begin position="140"/>
        <end position="405"/>
    </location>
</feature>
<comment type="catalytic activity">
    <reaction evidence="7">
        <text>a 2'-deoxyadenosine in DNA + S-adenosyl-L-methionine = an N(6)-methyl-2'-deoxyadenosine in DNA + S-adenosyl-L-homocysteine + H(+)</text>
        <dbReference type="Rhea" id="RHEA:15197"/>
        <dbReference type="Rhea" id="RHEA-COMP:12418"/>
        <dbReference type="Rhea" id="RHEA-COMP:12419"/>
        <dbReference type="ChEBI" id="CHEBI:15378"/>
        <dbReference type="ChEBI" id="CHEBI:57856"/>
        <dbReference type="ChEBI" id="CHEBI:59789"/>
        <dbReference type="ChEBI" id="CHEBI:90615"/>
        <dbReference type="ChEBI" id="CHEBI:90616"/>
        <dbReference type="EC" id="2.1.1.72"/>
    </reaction>
</comment>
<dbReference type="EMBL" id="BK014693">
    <property type="protein sequence ID" value="DAD68141.1"/>
    <property type="molecule type" value="Genomic_DNA"/>
</dbReference>
<dbReference type="Gene3D" id="3.40.50.150">
    <property type="entry name" value="Vaccinia Virus protein VP39"/>
    <property type="match status" value="1"/>
</dbReference>
<keyword evidence="3" id="KW-0808">Transferase</keyword>
<organism evidence="9">
    <name type="scientific">Siphoviridae sp. ctkL423</name>
    <dbReference type="NCBI Taxonomy" id="2823596"/>
    <lineage>
        <taxon>Viruses</taxon>
        <taxon>Duplodnaviria</taxon>
        <taxon>Heunggongvirae</taxon>
        <taxon>Uroviricota</taxon>
        <taxon>Caudoviricetes</taxon>
    </lineage>
</organism>
<evidence type="ECO:0000256" key="3">
    <source>
        <dbReference type="ARBA" id="ARBA00022679"/>
    </source>
</evidence>
<dbReference type="GO" id="GO:0009307">
    <property type="term" value="P:DNA restriction-modification system"/>
    <property type="evidence" value="ECO:0007669"/>
    <property type="project" value="UniProtKB-KW"/>
</dbReference>
<keyword evidence="2 9" id="KW-0489">Methyltransferase</keyword>
<dbReference type="Gene3D" id="3.90.220.20">
    <property type="entry name" value="DNA methylase specificity domains"/>
    <property type="match status" value="1"/>
</dbReference>
<dbReference type="SUPFAM" id="SSF53335">
    <property type="entry name" value="S-adenosyl-L-methionine-dependent methyltransferases"/>
    <property type="match status" value="1"/>
</dbReference>
<dbReference type="InterPro" id="IPR003356">
    <property type="entry name" value="DNA_methylase_A-5"/>
</dbReference>
<dbReference type="GO" id="GO:0032259">
    <property type="term" value="P:methylation"/>
    <property type="evidence" value="ECO:0007669"/>
    <property type="project" value="UniProtKB-KW"/>
</dbReference>
<evidence type="ECO:0000256" key="6">
    <source>
        <dbReference type="ARBA" id="ARBA00023125"/>
    </source>
</evidence>
<evidence type="ECO:0000256" key="4">
    <source>
        <dbReference type="ARBA" id="ARBA00022691"/>
    </source>
</evidence>
<dbReference type="EC" id="2.1.1.72" evidence="1"/>
<dbReference type="InterPro" id="IPR051537">
    <property type="entry name" value="DNA_Adenine_Mtase"/>
</dbReference>